<dbReference type="EMBL" id="ML170171">
    <property type="protein sequence ID" value="TDL23217.1"/>
    <property type="molecule type" value="Genomic_DNA"/>
</dbReference>
<reference evidence="1 2" key="1">
    <citation type="submission" date="2018-06" db="EMBL/GenBank/DDBJ databases">
        <title>A transcriptomic atlas of mushroom development highlights an independent origin of complex multicellularity.</title>
        <authorList>
            <consortium name="DOE Joint Genome Institute"/>
            <person name="Krizsan K."/>
            <person name="Almasi E."/>
            <person name="Merenyi Z."/>
            <person name="Sahu N."/>
            <person name="Viragh M."/>
            <person name="Koszo T."/>
            <person name="Mondo S."/>
            <person name="Kiss B."/>
            <person name="Balint B."/>
            <person name="Kues U."/>
            <person name="Barry K."/>
            <person name="Hegedus J.C."/>
            <person name="Henrissat B."/>
            <person name="Johnson J."/>
            <person name="Lipzen A."/>
            <person name="Ohm R."/>
            <person name="Nagy I."/>
            <person name="Pangilinan J."/>
            <person name="Yan J."/>
            <person name="Xiong Y."/>
            <person name="Grigoriev I.V."/>
            <person name="Hibbett D.S."/>
            <person name="Nagy L.G."/>
        </authorList>
    </citation>
    <scope>NUCLEOTIDE SEQUENCE [LARGE SCALE GENOMIC DNA]</scope>
    <source>
        <strain evidence="1 2">SZMC22713</strain>
    </source>
</reference>
<dbReference type="AlphaFoldDB" id="A0A4Y7Q6D7"/>
<organism evidence="1 2">
    <name type="scientific">Rickenella mellea</name>
    <dbReference type="NCBI Taxonomy" id="50990"/>
    <lineage>
        <taxon>Eukaryota</taxon>
        <taxon>Fungi</taxon>
        <taxon>Dikarya</taxon>
        <taxon>Basidiomycota</taxon>
        <taxon>Agaricomycotina</taxon>
        <taxon>Agaricomycetes</taxon>
        <taxon>Hymenochaetales</taxon>
        <taxon>Rickenellaceae</taxon>
        <taxon>Rickenella</taxon>
    </lineage>
</organism>
<protein>
    <submittedName>
        <fullName evidence="1">Uncharacterized protein</fullName>
    </submittedName>
</protein>
<accession>A0A4Y7Q6D7</accession>
<proteinExistence type="predicted"/>
<evidence type="ECO:0000313" key="1">
    <source>
        <dbReference type="EMBL" id="TDL23217.1"/>
    </source>
</evidence>
<sequence length="160" mass="18443">MKRIHANFLWFLRRQMREHQYESVGENDVQVAFRNVFGIPGVERSLRNECFVGQNQQLDTMHDYIRDSRMTPDLSNFSTHLSSASPQPGPMIGHCVHSIPPSRSHRGWTHIVRCECPSQNGRSARGWAQRTECGQRTFWTPEGPITDHKIKSSRPSIRAC</sequence>
<gene>
    <name evidence="1" type="ORF">BD410DRAFT_173829</name>
</gene>
<evidence type="ECO:0000313" key="2">
    <source>
        <dbReference type="Proteomes" id="UP000294933"/>
    </source>
</evidence>
<name>A0A4Y7Q6D7_9AGAM</name>
<dbReference type="VEuPathDB" id="FungiDB:BD410DRAFT_173829"/>
<keyword evidence="2" id="KW-1185">Reference proteome</keyword>
<dbReference type="Proteomes" id="UP000294933">
    <property type="component" value="Unassembled WGS sequence"/>
</dbReference>